<sequence length="373" mass="40721">MKLSELLSAYSIETEFSNDFEVHALAELDKATPNDISYIDQARYLKLLKDSKAGAVFIRKKESSKVPKRMQALIVDNPHLALKLLKDSKAGAVFIRKKESSKVPKRMQALIVDNPHLAFAKASHAFKIPFFKNPESVSEPKHFKKVTIMPNVMIGEGVEIGENSLIYPGVVIADGVKIGKNCVLYPRVILYQNTILEDNVTIHAGSVIGGDGFGYAHTALGEHVKIEHVGIVRIQKNVEIGANTAIDRAVFGETLIKEGVKIDNLVQIGHNCVLGEHSIVVSQVGLSGSTTTGRNVVFGGQVGIGGHLHVGEFTQIGGKSAVGKDLPPNTNFAGAIPAMEIHEWHHFLAHLRTNFRKQQKTSLLQKAKGFFKS</sequence>
<evidence type="ECO:0000256" key="2">
    <source>
        <dbReference type="ARBA" id="ARBA00022556"/>
    </source>
</evidence>
<dbReference type="InterPro" id="IPR020573">
    <property type="entry name" value="UDP_GlcNAc_AcTrfase_non-rep"/>
</dbReference>
<dbReference type="UniPathway" id="UPA00973"/>
<evidence type="ECO:0000256" key="4">
    <source>
        <dbReference type="ARBA" id="ARBA00022737"/>
    </source>
</evidence>
<dbReference type="PANTHER" id="PTHR43378">
    <property type="entry name" value="UDP-3-O-ACYLGLUCOSAMINE N-ACYLTRANSFERASE"/>
    <property type="match status" value="1"/>
</dbReference>
<dbReference type="InterPro" id="IPR007691">
    <property type="entry name" value="LpxD"/>
</dbReference>
<evidence type="ECO:0000256" key="1">
    <source>
        <dbReference type="ARBA" id="ARBA00022516"/>
    </source>
</evidence>
<name>A0A060PU72_HELPX</name>
<dbReference type="GO" id="GO:0103118">
    <property type="term" value="F:UDP-3-O-[(3R)-3-hydroxyacyl]-glucosamine N-acyltransferase activity"/>
    <property type="evidence" value="ECO:0007669"/>
    <property type="project" value="UniProtKB-EC"/>
</dbReference>
<evidence type="ECO:0000256" key="5">
    <source>
        <dbReference type="ARBA" id="ARBA00023098"/>
    </source>
</evidence>
<dbReference type="EMBL" id="AP014523">
    <property type="protein sequence ID" value="BAO97828.1"/>
    <property type="molecule type" value="Genomic_DNA"/>
</dbReference>
<feature type="domain" description="UDP-3-O-[3-hydroxymyristoyl] glucosamine N-acyltransferase non-repeat region" evidence="8">
    <location>
        <begin position="19"/>
        <end position="81"/>
    </location>
</feature>
<dbReference type="PANTHER" id="PTHR43378:SF2">
    <property type="entry name" value="UDP-3-O-ACYLGLUCOSAMINE N-ACYLTRANSFERASE 1, MITOCHONDRIAL-RELATED"/>
    <property type="match status" value="1"/>
</dbReference>
<keyword evidence="5 7" id="KW-0443">Lipid metabolism</keyword>
<dbReference type="NCBIfam" id="TIGR01853">
    <property type="entry name" value="lipid_A_lpxD"/>
    <property type="match status" value="1"/>
</dbReference>
<evidence type="ECO:0000259" key="8">
    <source>
        <dbReference type="Pfam" id="PF04613"/>
    </source>
</evidence>
<comment type="pathway">
    <text evidence="7">Bacterial outer membrane biogenesis; LPS lipid A biosynthesis.</text>
</comment>
<comment type="catalytic activity">
    <reaction evidence="7">
        <text>a UDP-3-O-[(3R)-3-hydroxyacyl]-alpha-D-glucosamine + a (3R)-hydroxyacyl-[ACP] = a UDP-2-N,3-O-bis[(3R)-3-hydroxyacyl]-alpha-D-glucosamine + holo-[ACP] + H(+)</text>
        <dbReference type="Rhea" id="RHEA:53836"/>
        <dbReference type="Rhea" id="RHEA-COMP:9685"/>
        <dbReference type="Rhea" id="RHEA-COMP:9945"/>
        <dbReference type="ChEBI" id="CHEBI:15378"/>
        <dbReference type="ChEBI" id="CHEBI:64479"/>
        <dbReference type="ChEBI" id="CHEBI:78827"/>
        <dbReference type="ChEBI" id="CHEBI:137740"/>
        <dbReference type="ChEBI" id="CHEBI:137748"/>
        <dbReference type="EC" id="2.3.1.191"/>
    </reaction>
</comment>
<keyword evidence="1 7" id="KW-0444">Lipid biosynthesis</keyword>
<comment type="similarity">
    <text evidence="7">Belongs to the transferase hexapeptide repeat family. LpxD subfamily.</text>
</comment>
<evidence type="ECO:0000313" key="10">
    <source>
        <dbReference type="Proteomes" id="UP000031662"/>
    </source>
</evidence>
<dbReference type="AlphaFoldDB" id="A0A060PU72"/>
<keyword evidence="2 7" id="KW-0441">Lipid A biosynthesis</keyword>
<evidence type="ECO:0000256" key="3">
    <source>
        <dbReference type="ARBA" id="ARBA00022679"/>
    </source>
</evidence>
<proteinExistence type="inferred from homology"/>
<dbReference type="RefSeq" id="WP_080311607.1">
    <property type="nucleotide sequence ID" value="NZ_AP014523.1"/>
</dbReference>
<evidence type="ECO:0000256" key="6">
    <source>
        <dbReference type="ARBA" id="ARBA00023315"/>
    </source>
</evidence>
<dbReference type="Pfam" id="PF00132">
    <property type="entry name" value="Hexapep"/>
    <property type="match status" value="2"/>
</dbReference>
<feature type="active site" description="Proton acceptor" evidence="7">
    <location>
        <position position="270"/>
    </location>
</feature>
<dbReference type="HAMAP" id="MF_00523">
    <property type="entry name" value="LpxD"/>
    <property type="match status" value="1"/>
</dbReference>
<comment type="function">
    <text evidence="7">Catalyzes the N-acylation of UDP-3-O-acylglucosamine using 3-hydroxyacyl-ACP as the acyl donor. Is involved in the biosynthesis of lipid A, a phosphorylated glycolipid that anchors the lipopolysaccharide to the outer membrane of the cell.</text>
</comment>
<feature type="domain" description="UDP-3-O-[3-hydroxymyristoyl] glucosamine N-acyltransferase non-repeat region" evidence="8">
    <location>
        <begin position="83"/>
        <end position="124"/>
    </location>
</feature>
<dbReference type="Gene3D" id="3.40.1390.10">
    <property type="entry name" value="MurE/MurF, N-terminal domain"/>
    <property type="match status" value="2"/>
</dbReference>
<comment type="subunit">
    <text evidence="7">Homotrimer.</text>
</comment>
<dbReference type="GO" id="GO:0016020">
    <property type="term" value="C:membrane"/>
    <property type="evidence" value="ECO:0007669"/>
    <property type="project" value="GOC"/>
</dbReference>
<evidence type="ECO:0000256" key="7">
    <source>
        <dbReference type="HAMAP-Rule" id="MF_00523"/>
    </source>
</evidence>
<reference evidence="9 10" key="1">
    <citation type="submission" date="2013-11" db="EMBL/GenBank/DDBJ databases">
        <title>Estimation of Helicobacter pylori bacteriophage ecology using H. pylori isolates.</title>
        <authorList>
            <person name="Uchiyama J."/>
            <person name="Takemura-Uchiyama I."/>
            <person name="Ujihara T."/>
            <person name="Matsuzaki S."/>
        </authorList>
    </citation>
    <scope>NUCLEOTIDE SEQUENCE [LARGE SCALE GENOMIC DNA]</scope>
    <source>
        <strain evidence="9 10">NY40</strain>
    </source>
</reference>
<organism evidence="9 10">
    <name type="scientific">Helicobacter pylori NY40</name>
    <dbReference type="NCBI Taxonomy" id="1426844"/>
    <lineage>
        <taxon>Bacteria</taxon>
        <taxon>Pseudomonadati</taxon>
        <taxon>Campylobacterota</taxon>
        <taxon>Epsilonproteobacteria</taxon>
        <taxon>Campylobacterales</taxon>
        <taxon>Helicobacteraceae</taxon>
        <taxon>Helicobacter</taxon>
    </lineage>
</organism>
<dbReference type="CDD" id="cd03352">
    <property type="entry name" value="LbH_LpxD"/>
    <property type="match status" value="1"/>
</dbReference>
<dbReference type="NCBIfam" id="NF002060">
    <property type="entry name" value="PRK00892.1"/>
    <property type="match status" value="1"/>
</dbReference>
<dbReference type="Proteomes" id="UP000031662">
    <property type="component" value="Chromosome"/>
</dbReference>
<dbReference type="HOGENOM" id="CLU_049865_0_1_7"/>
<dbReference type="InterPro" id="IPR011004">
    <property type="entry name" value="Trimer_LpxA-like_sf"/>
</dbReference>
<dbReference type="Gene3D" id="2.160.10.10">
    <property type="entry name" value="Hexapeptide repeat proteins"/>
    <property type="match status" value="1"/>
</dbReference>
<accession>A0A060PU72</accession>
<keyword evidence="3 7" id="KW-0808">Transferase</keyword>
<dbReference type="Pfam" id="PF04613">
    <property type="entry name" value="LpxD"/>
    <property type="match status" value="2"/>
</dbReference>
<dbReference type="InterPro" id="IPR001451">
    <property type="entry name" value="Hexapep"/>
</dbReference>
<dbReference type="EC" id="2.3.1.191" evidence="7"/>
<keyword evidence="4 7" id="KW-0677">Repeat</keyword>
<gene>
    <name evidence="7" type="primary">lpxD</name>
    <name evidence="9" type="ORF">NY40_0816</name>
</gene>
<dbReference type="GO" id="GO:0009245">
    <property type="term" value="P:lipid A biosynthetic process"/>
    <property type="evidence" value="ECO:0007669"/>
    <property type="project" value="UniProtKB-UniRule"/>
</dbReference>
<evidence type="ECO:0000313" key="9">
    <source>
        <dbReference type="EMBL" id="BAO97828.1"/>
    </source>
</evidence>
<dbReference type="GO" id="GO:0016410">
    <property type="term" value="F:N-acyltransferase activity"/>
    <property type="evidence" value="ECO:0007669"/>
    <property type="project" value="InterPro"/>
</dbReference>
<dbReference type="SUPFAM" id="SSF51161">
    <property type="entry name" value="Trimeric LpxA-like enzymes"/>
    <property type="match status" value="1"/>
</dbReference>
<protein>
    <recommendedName>
        <fullName evidence="7">UDP-3-O-acylglucosamine N-acyltransferase</fullName>
        <ecNumber evidence="7">2.3.1.191</ecNumber>
    </recommendedName>
</protein>
<keyword evidence="6 7" id="KW-0012">Acyltransferase</keyword>